<dbReference type="InterPro" id="IPR001584">
    <property type="entry name" value="Integrase_cat-core"/>
</dbReference>
<feature type="domain" description="Integrase catalytic" evidence="1">
    <location>
        <begin position="21"/>
        <end position="89"/>
    </location>
</feature>
<dbReference type="GO" id="GO:0003676">
    <property type="term" value="F:nucleic acid binding"/>
    <property type="evidence" value="ECO:0007669"/>
    <property type="project" value="InterPro"/>
</dbReference>
<organism evidence="2 5">
    <name type="scientific">Candidatus Williamhamiltonella defendens</name>
    <dbReference type="NCBI Taxonomy" id="138072"/>
    <lineage>
        <taxon>Bacteria</taxon>
        <taxon>Pseudomonadati</taxon>
        <taxon>Pseudomonadota</taxon>
        <taxon>Gammaproteobacteria</taxon>
        <taxon>Enterobacterales</taxon>
        <taxon>Enterobacteriaceae</taxon>
        <taxon>aphid secondary symbionts</taxon>
        <taxon>Candidatus Williamhamiltonella</taxon>
    </lineage>
</organism>
<gene>
    <name evidence="2" type="ORF">BJP41_09095</name>
    <name evidence="3" type="ORF">BJP43_08070</name>
</gene>
<evidence type="ECO:0000313" key="5">
    <source>
        <dbReference type="Proteomes" id="UP000230008"/>
    </source>
</evidence>
<reference evidence="2" key="3">
    <citation type="journal article" date="2018" name="Genome Biol. Evol.">
        <title>Culture-Facilitated Comparative Genomics of the Facultative Symbiont Hamiltonella defensa.</title>
        <authorList>
            <person name="Chevignon G."/>
            <person name="Boyd B.M."/>
            <person name="Brandt J.W."/>
            <person name="Oliver K.M."/>
            <person name="Strand M.R."/>
        </authorList>
    </citation>
    <scope>NUCLEOTIDE SEQUENCE</scope>
    <source>
        <strain evidence="2">A2C</strain>
        <strain evidence="3">ZA17</strain>
    </source>
</reference>
<dbReference type="PANTHER" id="PTHR46889">
    <property type="entry name" value="TRANSPOSASE INSF FOR INSERTION SEQUENCE IS3B-RELATED"/>
    <property type="match status" value="1"/>
</dbReference>
<dbReference type="Gene3D" id="3.30.420.10">
    <property type="entry name" value="Ribonuclease H-like superfamily/Ribonuclease H"/>
    <property type="match status" value="1"/>
</dbReference>
<dbReference type="AlphaFoldDB" id="A0A2D3T412"/>
<dbReference type="Pfam" id="PF00665">
    <property type="entry name" value="rve"/>
    <property type="match status" value="1"/>
</dbReference>
<accession>A0A2D3T412</accession>
<dbReference type="EMBL" id="CP017606">
    <property type="protein sequence ID" value="ATW30454.1"/>
    <property type="molecule type" value="Genomic_DNA"/>
</dbReference>
<sequence>MPVFHFFIPLKNREYLNINFVNSAILGWALAGHRRTELCLAALQMAYWRRKPDKGLIYHSDRGSQYTSSEYGQHLSVMGMRASHSDKGSAGIMPLLSASSAL</sequence>
<dbReference type="SUPFAM" id="SSF53098">
    <property type="entry name" value="Ribonuclease H-like"/>
    <property type="match status" value="1"/>
</dbReference>
<protein>
    <recommendedName>
        <fullName evidence="1">Integrase catalytic domain-containing protein</fullName>
    </recommendedName>
</protein>
<name>A0A2D3T412_9ENTR</name>
<dbReference type="InterPro" id="IPR012337">
    <property type="entry name" value="RNaseH-like_sf"/>
</dbReference>
<evidence type="ECO:0000259" key="1">
    <source>
        <dbReference type="Pfam" id="PF00665"/>
    </source>
</evidence>
<dbReference type="Proteomes" id="UP000229055">
    <property type="component" value="Chromosome"/>
</dbReference>
<dbReference type="RefSeq" id="WP_157791468.1">
    <property type="nucleotide sequence ID" value="NZ_CADIJH010000088.1"/>
</dbReference>
<dbReference type="GO" id="GO:0015074">
    <property type="term" value="P:DNA integration"/>
    <property type="evidence" value="ECO:0007669"/>
    <property type="project" value="InterPro"/>
</dbReference>
<reference evidence="4 5" key="2">
    <citation type="submission" date="2017-11" db="EMBL/GenBank/DDBJ databases">
        <title>PacBio sequencing of new strain of the secondary endosymbiont Candidatus Hamiltonella defensa.</title>
        <authorList>
            <person name="Strand M.R."/>
            <person name="Oliver K."/>
        </authorList>
    </citation>
    <scope>NUCLEOTIDE SEQUENCE [LARGE SCALE GENOMIC DNA]</scope>
    <source>
        <strain evidence="5">A2C</strain>
        <strain evidence="4">ZA17</strain>
    </source>
</reference>
<evidence type="ECO:0000313" key="2">
    <source>
        <dbReference type="EMBL" id="ATW30454.1"/>
    </source>
</evidence>
<dbReference type="InterPro" id="IPR050900">
    <property type="entry name" value="Transposase_IS3/IS150/IS904"/>
</dbReference>
<dbReference type="EMBL" id="CP017613">
    <property type="protein sequence ID" value="ATW34218.1"/>
    <property type="molecule type" value="Genomic_DNA"/>
</dbReference>
<reference evidence="4 5" key="1">
    <citation type="submission" date="2016-10" db="EMBL/GenBank/DDBJ databases">
        <authorList>
            <person name="Chevignon G."/>
        </authorList>
    </citation>
    <scope>NUCLEOTIDE SEQUENCE [LARGE SCALE GENOMIC DNA]</scope>
    <source>
        <strain evidence="5">A2C</strain>
        <strain evidence="4">ZA17</strain>
    </source>
</reference>
<dbReference type="Proteomes" id="UP000230008">
    <property type="component" value="Chromosome"/>
</dbReference>
<evidence type="ECO:0000313" key="3">
    <source>
        <dbReference type="EMBL" id="ATW34218.1"/>
    </source>
</evidence>
<dbReference type="InterPro" id="IPR036397">
    <property type="entry name" value="RNaseH_sf"/>
</dbReference>
<dbReference type="PANTHER" id="PTHR46889:SF4">
    <property type="entry name" value="TRANSPOSASE INSO FOR INSERTION SEQUENCE ELEMENT IS911B-RELATED"/>
    <property type="match status" value="1"/>
</dbReference>
<proteinExistence type="predicted"/>
<evidence type="ECO:0000313" key="4">
    <source>
        <dbReference type="Proteomes" id="UP000229055"/>
    </source>
</evidence>